<reference evidence="1" key="2">
    <citation type="submission" date="2023-06" db="EMBL/GenBank/DDBJ databases">
        <authorList>
            <person name="Ma L."/>
            <person name="Liu K.-W."/>
            <person name="Li Z."/>
            <person name="Hsiao Y.-Y."/>
            <person name="Qi Y."/>
            <person name="Fu T."/>
            <person name="Tang G."/>
            <person name="Zhang D."/>
            <person name="Sun W.-H."/>
            <person name="Liu D.-K."/>
            <person name="Li Y."/>
            <person name="Chen G.-Z."/>
            <person name="Liu X.-D."/>
            <person name="Liao X.-Y."/>
            <person name="Jiang Y.-T."/>
            <person name="Yu X."/>
            <person name="Hao Y."/>
            <person name="Huang J."/>
            <person name="Zhao X.-W."/>
            <person name="Ke S."/>
            <person name="Chen Y.-Y."/>
            <person name="Wu W.-L."/>
            <person name="Hsu J.-L."/>
            <person name="Lin Y.-F."/>
            <person name="Huang M.-D."/>
            <person name="Li C.-Y."/>
            <person name="Huang L."/>
            <person name="Wang Z.-W."/>
            <person name="Zhao X."/>
            <person name="Zhong W.-Y."/>
            <person name="Peng D.-H."/>
            <person name="Ahmad S."/>
            <person name="Lan S."/>
            <person name="Zhang J.-S."/>
            <person name="Tsai W.-C."/>
            <person name="Van De Peer Y."/>
            <person name="Liu Z.-J."/>
        </authorList>
    </citation>
    <scope>NUCLEOTIDE SEQUENCE</scope>
    <source>
        <strain evidence="1">SCP</strain>
        <tissue evidence="1">Leaves</tissue>
    </source>
</reference>
<dbReference type="AlphaFoldDB" id="A0AAV9AC47"/>
<sequence length="95" mass="10215">MHLVNSFNNRGRLISKEEVKVMQLGPGGLIFSGDSSADVDVAISATLNASEPTVKFVSWFAVPLTPTTTRSSPRLQELEAEKPSALVIEDADDVD</sequence>
<reference evidence="1" key="1">
    <citation type="journal article" date="2023" name="Nat. Commun.">
        <title>Diploid and tetraploid genomes of Acorus and the evolution of monocots.</title>
        <authorList>
            <person name="Ma L."/>
            <person name="Liu K.W."/>
            <person name="Li Z."/>
            <person name="Hsiao Y.Y."/>
            <person name="Qi Y."/>
            <person name="Fu T."/>
            <person name="Tang G.D."/>
            <person name="Zhang D."/>
            <person name="Sun W.H."/>
            <person name="Liu D.K."/>
            <person name="Li Y."/>
            <person name="Chen G.Z."/>
            <person name="Liu X.D."/>
            <person name="Liao X.Y."/>
            <person name="Jiang Y.T."/>
            <person name="Yu X."/>
            <person name="Hao Y."/>
            <person name="Huang J."/>
            <person name="Zhao X.W."/>
            <person name="Ke S."/>
            <person name="Chen Y.Y."/>
            <person name="Wu W.L."/>
            <person name="Hsu J.L."/>
            <person name="Lin Y.F."/>
            <person name="Huang M.D."/>
            <person name="Li C.Y."/>
            <person name="Huang L."/>
            <person name="Wang Z.W."/>
            <person name="Zhao X."/>
            <person name="Zhong W.Y."/>
            <person name="Peng D.H."/>
            <person name="Ahmad S."/>
            <person name="Lan S."/>
            <person name="Zhang J.S."/>
            <person name="Tsai W.C."/>
            <person name="Van de Peer Y."/>
            <person name="Liu Z.J."/>
        </authorList>
    </citation>
    <scope>NUCLEOTIDE SEQUENCE</scope>
    <source>
        <strain evidence="1">SCP</strain>
    </source>
</reference>
<proteinExistence type="predicted"/>
<comment type="caution">
    <text evidence="1">The sequence shown here is derived from an EMBL/GenBank/DDBJ whole genome shotgun (WGS) entry which is preliminary data.</text>
</comment>
<gene>
    <name evidence="1" type="ORF">QJS04_geneDACA000995</name>
</gene>
<keyword evidence="2" id="KW-1185">Reference proteome</keyword>
<protein>
    <submittedName>
        <fullName evidence="1">Zinc finger CCCH domain-containing protein 48</fullName>
    </submittedName>
</protein>
<organism evidence="1 2">
    <name type="scientific">Acorus gramineus</name>
    <name type="common">Dwarf sweet flag</name>
    <dbReference type="NCBI Taxonomy" id="55184"/>
    <lineage>
        <taxon>Eukaryota</taxon>
        <taxon>Viridiplantae</taxon>
        <taxon>Streptophyta</taxon>
        <taxon>Embryophyta</taxon>
        <taxon>Tracheophyta</taxon>
        <taxon>Spermatophyta</taxon>
        <taxon>Magnoliopsida</taxon>
        <taxon>Liliopsida</taxon>
        <taxon>Acoraceae</taxon>
        <taxon>Acorus</taxon>
    </lineage>
</organism>
<evidence type="ECO:0000313" key="1">
    <source>
        <dbReference type="EMBL" id="KAK1261774.1"/>
    </source>
</evidence>
<accession>A0AAV9AC47</accession>
<name>A0AAV9AC47_ACOGR</name>
<dbReference type="Proteomes" id="UP001179952">
    <property type="component" value="Unassembled WGS sequence"/>
</dbReference>
<evidence type="ECO:0000313" key="2">
    <source>
        <dbReference type="Proteomes" id="UP001179952"/>
    </source>
</evidence>
<dbReference type="EMBL" id="JAUJYN010000010">
    <property type="protein sequence ID" value="KAK1261774.1"/>
    <property type="molecule type" value="Genomic_DNA"/>
</dbReference>